<proteinExistence type="inferred from homology"/>
<dbReference type="InterPro" id="IPR036322">
    <property type="entry name" value="WD40_repeat_dom_sf"/>
</dbReference>
<feature type="repeat" description="WD" evidence="6">
    <location>
        <begin position="382"/>
        <end position="404"/>
    </location>
</feature>
<comment type="pathway">
    <text evidence="1">Protein modification; protein ubiquitination.</text>
</comment>
<dbReference type="SMART" id="SM00320">
    <property type="entry name" value="WD40"/>
    <property type="match status" value="7"/>
</dbReference>
<accession>A0AAV9I957</accession>
<evidence type="ECO:0000256" key="5">
    <source>
        <dbReference type="ARBA" id="ARBA00038344"/>
    </source>
</evidence>
<dbReference type="InterPro" id="IPR019775">
    <property type="entry name" value="WD40_repeat_CS"/>
</dbReference>
<dbReference type="PANTHER" id="PTHR22852">
    <property type="entry name" value="LETHAL 2 DENTICLELESS PROTEIN RETINOIC ACID-REGULATED NUCLEAR MATRIX-ASSOCIATED PROTEIN"/>
    <property type="match status" value="1"/>
</dbReference>
<dbReference type="InterPro" id="IPR001680">
    <property type="entry name" value="WD40_rpt"/>
</dbReference>
<protein>
    <recommendedName>
        <fullName evidence="9">Transducin family protein / WD-40 repeat family protein</fullName>
    </recommendedName>
</protein>
<evidence type="ECO:0000313" key="8">
    <source>
        <dbReference type="Proteomes" id="UP001300502"/>
    </source>
</evidence>
<evidence type="ECO:0000256" key="2">
    <source>
        <dbReference type="ARBA" id="ARBA00022574"/>
    </source>
</evidence>
<evidence type="ECO:0000256" key="1">
    <source>
        <dbReference type="ARBA" id="ARBA00004906"/>
    </source>
</evidence>
<keyword evidence="3" id="KW-0677">Repeat</keyword>
<keyword evidence="8" id="KW-1185">Reference proteome</keyword>
<evidence type="ECO:0000256" key="3">
    <source>
        <dbReference type="ARBA" id="ARBA00022737"/>
    </source>
</evidence>
<organism evidence="7 8">
    <name type="scientific">Galdieria yellowstonensis</name>
    <dbReference type="NCBI Taxonomy" id="3028027"/>
    <lineage>
        <taxon>Eukaryota</taxon>
        <taxon>Rhodophyta</taxon>
        <taxon>Bangiophyceae</taxon>
        <taxon>Galdieriales</taxon>
        <taxon>Galdieriaceae</taxon>
        <taxon>Galdieria</taxon>
    </lineage>
</organism>
<keyword evidence="4" id="KW-0833">Ubl conjugation pathway</keyword>
<comment type="caution">
    <text evidence="7">The sequence shown here is derived from an EMBL/GenBank/DDBJ whole genome shotgun (WGS) entry which is preliminary data.</text>
</comment>
<dbReference type="Gene3D" id="2.130.10.10">
    <property type="entry name" value="YVTN repeat-like/Quinoprotein amine dehydrogenase"/>
    <property type="match status" value="2"/>
</dbReference>
<reference evidence="7 8" key="1">
    <citation type="submission" date="2022-07" db="EMBL/GenBank/DDBJ databases">
        <title>Genome-wide signatures of adaptation to extreme environments.</title>
        <authorList>
            <person name="Cho C.H."/>
            <person name="Yoon H.S."/>
        </authorList>
    </citation>
    <scope>NUCLEOTIDE SEQUENCE [LARGE SCALE GENOMIC DNA]</scope>
    <source>
        <strain evidence="7 8">108.79 E11</strain>
    </source>
</reference>
<dbReference type="EMBL" id="JANCYU010000020">
    <property type="protein sequence ID" value="KAK4523893.1"/>
    <property type="molecule type" value="Genomic_DNA"/>
</dbReference>
<keyword evidence="2 6" id="KW-0853">WD repeat</keyword>
<dbReference type="PROSITE" id="PS00678">
    <property type="entry name" value="WD_REPEATS_1"/>
    <property type="match status" value="2"/>
</dbReference>
<dbReference type="PROSITE" id="PS50082">
    <property type="entry name" value="WD_REPEATS_2"/>
    <property type="match status" value="3"/>
</dbReference>
<feature type="repeat" description="WD" evidence="6">
    <location>
        <begin position="175"/>
        <end position="211"/>
    </location>
</feature>
<dbReference type="PANTHER" id="PTHR22852:SF0">
    <property type="entry name" value="DENTICLELESS PROTEIN HOMOLOG"/>
    <property type="match status" value="1"/>
</dbReference>
<evidence type="ECO:0008006" key="9">
    <source>
        <dbReference type="Google" id="ProtNLM"/>
    </source>
</evidence>
<comment type="similarity">
    <text evidence="5">Belongs to the WD repeat cdt2 family.</text>
</comment>
<dbReference type="InterPro" id="IPR015943">
    <property type="entry name" value="WD40/YVTN_repeat-like_dom_sf"/>
</dbReference>
<evidence type="ECO:0000256" key="4">
    <source>
        <dbReference type="ARBA" id="ARBA00022786"/>
    </source>
</evidence>
<gene>
    <name evidence="7" type="ORF">GAYE_SCF00G1790</name>
</gene>
<dbReference type="GO" id="GO:0005634">
    <property type="term" value="C:nucleus"/>
    <property type="evidence" value="ECO:0007669"/>
    <property type="project" value="TreeGrafter"/>
</dbReference>
<dbReference type="Proteomes" id="UP001300502">
    <property type="component" value="Unassembled WGS sequence"/>
</dbReference>
<feature type="repeat" description="WD" evidence="6">
    <location>
        <begin position="420"/>
        <end position="462"/>
    </location>
</feature>
<name>A0AAV9I957_9RHOD</name>
<dbReference type="SUPFAM" id="SSF50978">
    <property type="entry name" value="WD40 repeat-like"/>
    <property type="match status" value="1"/>
</dbReference>
<dbReference type="InterPro" id="IPR051865">
    <property type="entry name" value="WD-repeat_CDT2_adapter"/>
</dbReference>
<evidence type="ECO:0000256" key="6">
    <source>
        <dbReference type="PROSITE-ProRule" id="PRU00221"/>
    </source>
</evidence>
<dbReference type="GO" id="GO:0043161">
    <property type="term" value="P:proteasome-mediated ubiquitin-dependent protein catabolic process"/>
    <property type="evidence" value="ECO:0007669"/>
    <property type="project" value="TreeGrafter"/>
</dbReference>
<dbReference type="PRINTS" id="PR00320">
    <property type="entry name" value="GPROTEINBRPT"/>
</dbReference>
<dbReference type="AlphaFoldDB" id="A0AAV9I957"/>
<dbReference type="Pfam" id="PF00400">
    <property type="entry name" value="WD40"/>
    <property type="match status" value="6"/>
</dbReference>
<sequence length="524" mass="58989">MKTYCTLSTLFARELERLSRQEYDDLYRKKTHELLKTLWTSRRHSCEFVNDEYYPVPLFAVEFSRIAGGGQIMATCDEDGYLTLIDASKNSSFGKYESGCCSADFRRNTSENEVSLGINKRRCTSGERMLSFRVHENAIFSLCWLGLEDQCIATASGDQKVKIFDVNKHLILNTLVGHSGSVKAIKEKNLTDGKILGSASRDGSVMIWDTRCHGTHNQETGSYVLRPVLILNDIHRREIDSPSKRQHVAKRLRYSLYPKKKSMKPNVPHGVTALAFAPFNETFFLYTSGAVDGAVKLWDLRRAGAVSLPAKPISKIYPGCQEGLTDRPHGISSLDVAADGSTLCVASTDSNIYLYKTGLLDRGSFTRLCGHRTSSFYIKACFSPEGNFVLSGSADSYAYIWDVKQLGWNSTKNNFPLLRLPAHNNEVTDVAWCMTDTTKLATVGDDCLLKLWQTRNSDEEPETVQDGQRVQAEFKLESLQQENFWTSNVQRTVNLEFPTSRTENTNTLLSYFHKPISRMCTASH</sequence>
<evidence type="ECO:0000313" key="7">
    <source>
        <dbReference type="EMBL" id="KAK4523893.1"/>
    </source>
</evidence>
<dbReference type="InterPro" id="IPR020472">
    <property type="entry name" value="WD40_PAC1"/>
</dbReference>
<dbReference type="GO" id="GO:0030674">
    <property type="term" value="F:protein-macromolecule adaptor activity"/>
    <property type="evidence" value="ECO:0007669"/>
    <property type="project" value="TreeGrafter"/>
</dbReference>